<reference evidence="2 3" key="1">
    <citation type="submission" date="2013-08" db="EMBL/GenBank/DDBJ databases">
        <title>Genomic analysis of Lysobacter defluvii.</title>
        <authorList>
            <person name="Wang Q."/>
            <person name="Wang G."/>
        </authorList>
    </citation>
    <scope>NUCLEOTIDE SEQUENCE [LARGE SCALE GENOMIC DNA]</scope>
    <source>
        <strain evidence="2 3">IMMIB APB-9</strain>
    </source>
</reference>
<dbReference type="InterPro" id="IPR013976">
    <property type="entry name" value="HDOD"/>
</dbReference>
<dbReference type="InterPro" id="IPR011006">
    <property type="entry name" value="CheY-like_superfamily"/>
</dbReference>
<dbReference type="EMBL" id="AVBH01000032">
    <property type="protein sequence ID" value="KGO99085.1"/>
    <property type="molecule type" value="Genomic_DNA"/>
</dbReference>
<proteinExistence type="predicted"/>
<dbReference type="Proteomes" id="UP000030003">
    <property type="component" value="Unassembled WGS sequence"/>
</dbReference>
<dbReference type="AlphaFoldDB" id="A0A0A0M7M6"/>
<dbReference type="OrthoDB" id="5755654at2"/>
<comment type="caution">
    <text evidence="2">The sequence shown here is derived from an EMBL/GenBank/DDBJ whole genome shotgun (WGS) entry which is preliminary data.</text>
</comment>
<dbReference type="SUPFAM" id="SSF109604">
    <property type="entry name" value="HD-domain/PDEase-like"/>
    <property type="match status" value="1"/>
</dbReference>
<gene>
    <name evidence="2" type="ORF">N791_12130</name>
</gene>
<feature type="domain" description="HDOD" evidence="1">
    <location>
        <begin position="136"/>
        <end position="263"/>
    </location>
</feature>
<dbReference type="SUPFAM" id="SSF52172">
    <property type="entry name" value="CheY-like"/>
    <property type="match status" value="1"/>
</dbReference>
<evidence type="ECO:0000259" key="1">
    <source>
        <dbReference type="PROSITE" id="PS51833"/>
    </source>
</evidence>
<dbReference type="InterPro" id="IPR052340">
    <property type="entry name" value="RNase_Y/CdgJ"/>
</dbReference>
<protein>
    <submittedName>
        <fullName evidence="2">Chemotaxis protein CheY</fullName>
    </submittedName>
</protein>
<dbReference type="RefSeq" id="WP_036136440.1">
    <property type="nucleotide sequence ID" value="NZ_AVBH01000032.1"/>
</dbReference>
<accession>A0A0A0M7M6</accession>
<dbReference type="PANTHER" id="PTHR33525">
    <property type="match status" value="1"/>
</dbReference>
<feature type="non-terminal residue" evidence="2">
    <location>
        <position position="263"/>
    </location>
</feature>
<dbReference type="PANTHER" id="PTHR33525:SF6">
    <property type="entry name" value="HDOD DOMAIN-CONTAINING PROTEIN"/>
    <property type="match status" value="1"/>
</dbReference>
<dbReference type="STRING" id="1385515.GCA_000423325_00826"/>
<sequence length="263" mass="28547">MLILICGEEPARVDELRRTLADFDLDWQVEHLPDPAVGGPTGRGQVDALVSSVPRDGAARAALAELREAHPGAVRIVLLEPGQDSDALQLLDRAHRVLRRPMDPLEVVDALESVLELREVLDSPELKQAIGNIESLPAPPRLYLELVRVMRDPDVPMATIAELLGRDPAVVARVLRLCNSAYFSAGREVTDIRAAATRLGLQTLRQVVLASEALVHDEMDEDEREAMQARALRVSQLAGRLLAGPSAELATTAGLLAEVGRLL</sequence>
<evidence type="ECO:0000313" key="2">
    <source>
        <dbReference type="EMBL" id="KGO99085.1"/>
    </source>
</evidence>
<dbReference type="eggNOG" id="COG1639">
    <property type="taxonomic scope" value="Bacteria"/>
</dbReference>
<keyword evidence="3" id="KW-1185">Reference proteome</keyword>
<name>A0A0A0M7M6_9GAMM</name>
<dbReference type="PROSITE" id="PS51833">
    <property type="entry name" value="HDOD"/>
    <property type="match status" value="1"/>
</dbReference>
<dbReference type="Pfam" id="PF08668">
    <property type="entry name" value="HDOD"/>
    <property type="match status" value="1"/>
</dbReference>
<dbReference type="Gene3D" id="1.10.3210.10">
    <property type="entry name" value="Hypothetical protein af1432"/>
    <property type="match status" value="1"/>
</dbReference>
<organism evidence="2 3">
    <name type="scientific">Lysobacter defluvii IMMIB APB-9 = DSM 18482</name>
    <dbReference type="NCBI Taxonomy" id="1385515"/>
    <lineage>
        <taxon>Bacteria</taxon>
        <taxon>Pseudomonadati</taxon>
        <taxon>Pseudomonadota</taxon>
        <taxon>Gammaproteobacteria</taxon>
        <taxon>Lysobacterales</taxon>
        <taxon>Lysobacteraceae</taxon>
        <taxon>Novilysobacter</taxon>
    </lineage>
</organism>
<evidence type="ECO:0000313" key="3">
    <source>
        <dbReference type="Proteomes" id="UP000030003"/>
    </source>
</evidence>